<comment type="function">
    <text evidence="2">Participates in chromosomal partition during cell division. May act via the formation of a condensin-like complex containing Smc and ScpB that pull DNA away from mid-cell into both cell halves.</text>
</comment>
<dbReference type="HAMAP" id="MF_01805">
    <property type="entry name" value="ScpA"/>
    <property type="match status" value="1"/>
</dbReference>
<evidence type="ECO:0000256" key="1">
    <source>
        <dbReference type="ARBA" id="ARBA00044777"/>
    </source>
</evidence>
<keyword evidence="2" id="KW-0963">Cytoplasm</keyword>
<sequence>MTTMLARIGEETLETLPEDLYIPPHALRVMLSEFEGPLDLLLWLIRRHKFDILDIPIAEVARQYEHYISLMQQLDIELAAEYLFMAAWLAEIKSRMLLPKPDLGELTSEDEEDPREALMARLLEYEGYRQAAQWLDSLQRAGRDVWPVQVAFELDEAPRPSLEMQALLQALGEIAQRQQWQKHHEVVQEPLALQDKLDMLLQTLPLHEPLPLQRILVPEEGRVGVLVTFMALLEMLRQGVLRLYQSAPFAEIQLERVA</sequence>
<comment type="subunit">
    <text evidence="2">Component of a cohesin-like complex composed of ScpA, ScpB and the Smc homodimer, in which ScpA and ScpB bind to the head domain of Smc. The presence of the three proteins is required for the association of the complex with DNA.</text>
</comment>
<evidence type="ECO:0000313" key="4">
    <source>
        <dbReference type="Proteomes" id="UP000198461"/>
    </source>
</evidence>
<dbReference type="OrthoDB" id="9811016at2"/>
<dbReference type="GO" id="GO:0007059">
    <property type="term" value="P:chromosome segregation"/>
    <property type="evidence" value="ECO:0007669"/>
    <property type="project" value="UniProtKB-UniRule"/>
</dbReference>
<dbReference type="Proteomes" id="UP000198461">
    <property type="component" value="Unassembled WGS sequence"/>
</dbReference>
<comment type="similarity">
    <text evidence="2">Belongs to the ScpA family.</text>
</comment>
<dbReference type="AlphaFoldDB" id="A0A1N6FFR0"/>
<dbReference type="InterPro" id="IPR003768">
    <property type="entry name" value="ScpA"/>
</dbReference>
<keyword evidence="4" id="KW-1185">Reference proteome</keyword>
<keyword evidence="2" id="KW-0131">Cell cycle</keyword>
<dbReference type="PANTHER" id="PTHR33969:SF2">
    <property type="entry name" value="SEGREGATION AND CONDENSATION PROTEIN A"/>
    <property type="match status" value="1"/>
</dbReference>
<dbReference type="PANTHER" id="PTHR33969">
    <property type="entry name" value="SEGREGATION AND CONDENSATION PROTEIN A"/>
    <property type="match status" value="1"/>
</dbReference>
<organism evidence="3 4">
    <name type="scientific">Sulfurivirga caldicuralii</name>
    <dbReference type="NCBI Taxonomy" id="364032"/>
    <lineage>
        <taxon>Bacteria</taxon>
        <taxon>Pseudomonadati</taxon>
        <taxon>Pseudomonadota</taxon>
        <taxon>Gammaproteobacteria</taxon>
        <taxon>Thiotrichales</taxon>
        <taxon>Piscirickettsiaceae</taxon>
        <taxon>Sulfurivirga</taxon>
    </lineage>
</organism>
<evidence type="ECO:0000313" key="3">
    <source>
        <dbReference type="EMBL" id="SIN94087.1"/>
    </source>
</evidence>
<gene>
    <name evidence="2" type="primary">scpA</name>
    <name evidence="3" type="ORF">SAMN05443662_1061</name>
</gene>
<accession>A0A1N6FFR0</accession>
<reference evidence="3 4" key="1">
    <citation type="submission" date="2016-11" db="EMBL/GenBank/DDBJ databases">
        <authorList>
            <person name="Jaros S."/>
            <person name="Januszkiewicz K."/>
            <person name="Wedrychowicz H."/>
        </authorList>
    </citation>
    <scope>NUCLEOTIDE SEQUENCE [LARGE SCALE GENOMIC DNA]</scope>
    <source>
        <strain evidence="3 4">DSM 17737</strain>
    </source>
</reference>
<dbReference type="GO" id="GO:0006260">
    <property type="term" value="P:DNA replication"/>
    <property type="evidence" value="ECO:0007669"/>
    <property type="project" value="UniProtKB-UniRule"/>
</dbReference>
<dbReference type="RefSeq" id="WP_074201330.1">
    <property type="nucleotide sequence ID" value="NZ_FSRE01000002.1"/>
</dbReference>
<dbReference type="GO" id="GO:0051301">
    <property type="term" value="P:cell division"/>
    <property type="evidence" value="ECO:0007669"/>
    <property type="project" value="UniProtKB-KW"/>
</dbReference>
<name>A0A1N6FFR0_9GAMM</name>
<dbReference type="STRING" id="364032.SAMN05443662_1061"/>
<keyword evidence="2" id="KW-0132">Cell division</keyword>
<keyword evidence="2" id="KW-0159">Chromosome partition</keyword>
<evidence type="ECO:0000256" key="2">
    <source>
        <dbReference type="HAMAP-Rule" id="MF_01805"/>
    </source>
</evidence>
<dbReference type="Gene3D" id="6.10.250.2410">
    <property type="match status" value="1"/>
</dbReference>
<dbReference type="EMBL" id="FSRE01000002">
    <property type="protein sequence ID" value="SIN94087.1"/>
    <property type="molecule type" value="Genomic_DNA"/>
</dbReference>
<proteinExistence type="inferred from homology"/>
<dbReference type="Pfam" id="PF02616">
    <property type="entry name" value="SMC_ScpA"/>
    <property type="match status" value="1"/>
</dbReference>
<comment type="subcellular location">
    <subcellularLocation>
        <location evidence="2">Cytoplasm</location>
    </subcellularLocation>
    <text evidence="2">Associated with two foci at the outer edges of the nucleoid region in young cells, and at four foci within both cell halves in older cells.</text>
</comment>
<protein>
    <recommendedName>
        <fullName evidence="1 2">Segregation and condensation protein A</fullName>
    </recommendedName>
</protein>
<dbReference type="GO" id="GO:0005737">
    <property type="term" value="C:cytoplasm"/>
    <property type="evidence" value="ECO:0007669"/>
    <property type="project" value="UniProtKB-SubCell"/>
</dbReference>